<evidence type="ECO:0008006" key="3">
    <source>
        <dbReference type="Google" id="ProtNLM"/>
    </source>
</evidence>
<keyword evidence="2" id="KW-1185">Reference proteome</keyword>
<comment type="caution">
    <text evidence="1">The sequence shown here is derived from an EMBL/GenBank/DDBJ whole genome shotgun (WGS) entry which is preliminary data.</text>
</comment>
<proteinExistence type="predicted"/>
<evidence type="ECO:0000313" key="1">
    <source>
        <dbReference type="EMBL" id="GMT01427.1"/>
    </source>
</evidence>
<protein>
    <recommendedName>
        <fullName evidence="3">Secreted protein</fullName>
    </recommendedName>
</protein>
<dbReference type="EMBL" id="BTSX01000005">
    <property type="protein sequence ID" value="GMT01427.1"/>
    <property type="molecule type" value="Genomic_DNA"/>
</dbReference>
<sequence>MLVLIEFWLVFGGAQREVFILAVSSVIDLNRRVCFNLCSFLGLFPAFACVDFNRFPSIAPFRRLEQLSLLGHRLGEFGRRGT</sequence>
<reference evidence="1" key="1">
    <citation type="submission" date="2023-10" db="EMBL/GenBank/DDBJ databases">
        <title>Genome assembly of Pristionchus species.</title>
        <authorList>
            <person name="Yoshida K."/>
            <person name="Sommer R.J."/>
        </authorList>
    </citation>
    <scope>NUCLEOTIDE SEQUENCE</scope>
    <source>
        <strain evidence="1">RS0144</strain>
    </source>
</reference>
<dbReference type="Proteomes" id="UP001432027">
    <property type="component" value="Unassembled WGS sequence"/>
</dbReference>
<name>A0AAV5U4J7_9BILA</name>
<dbReference type="AlphaFoldDB" id="A0AAV5U4J7"/>
<organism evidence="1 2">
    <name type="scientific">Pristionchus entomophagus</name>
    <dbReference type="NCBI Taxonomy" id="358040"/>
    <lineage>
        <taxon>Eukaryota</taxon>
        <taxon>Metazoa</taxon>
        <taxon>Ecdysozoa</taxon>
        <taxon>Nematoda</taxon>
        <taxon>Chromadorea</taxon>
        <taxon>Rhabditida</taxon>
        <taxon>Rhabditina</taxon>
        <taxon>Diplogasteromorpha</taxon>
        <taxon>Diplogasteroidea</taxon>
        <taxon>Neodiplogasteridae</taxon>
        <taxon>Pristionchus</taxon>
    </lineage>
</organism>
<gene>
    <name evidence="1" type="ORF">PENTCL1PPCAC_23601</name>
</gene>
<accession>A0AAV5U4J7</accession>
<evidence type="ECO:0000313" key="2">
    <source>
        <dbReference type="Proteomes" id="UP001432027"/>
    </source>
</evidence>